<comment type="caution">
    <text evidence="1">The sequence shown here is derived from an EMBL/GenBank/DDBJ whole genome shotgun (WGS) entry which is preliminary data.</text>
</comment>
<gene>
    <name evidence="1" type="ORF">FWILDA_LOCUS6723</name>
</gene>
<dbReference type="AlphaFoldDB" id="A0A9W4WNC0"/>
<evidence type="ECO:0000313" key="2">
    <source>
        <dbReference type="Proteomes" id="UP001153678"/>
    </source>
</evidence>
<evidence type="ECO:0000313" key="1">
    <source>
        <dbReference type="EMBL" id="CAI2174699.1"/>
    </source>
</evidence>
<name>A0A9W4WNC0_9GLOM</name>
<keyword evidence="2" id="KW-1185">Reference proteome</keyword>
<dbReference type="EMBL" id="CAMKVN010001248">
    <property type="protein sequence ID" value="CAI2174699.1"/>
    <property type="molecule type" value="Genomic_DNA"/>
</dbReference>
<proteinExistence type="predicted"/>
<organism evidence="1 2">
    <name type="scientific">Funneliformis geosporum</name>
    <dbReference type="NCBI Taxonomy" id="1117311"/>
    <lineage>
        <taxon>Eukaryota</taxon>
        <taxon>Fungi</taxon>
        <taxon>Fungi incertae sedis</taxon>
        <taxon>Mucoromycota</taxon>
        <taxon>Glomeromycotina</taxon>
        <taxon>Glomeromycetes</taxon>
        <taxon>Glomerales</taxon>
        <taxon>Glomeraceae</taxon>
        <taxon>Funneliformis</taxon>
    </lineage>
</organism>
<sequence length="48" mass="5515">MSEIIIKALIMSSEREAVNLLVAFIRIPKKVIKLQARLFWSTKICSQP</sequence>
<reference evidence="1" key="1">
    <citation type="submission" date="2022-08" db="EMBL/GenBank/DDBJ databases">
        <authorList>
            <person name="Kallberg Y."/>
            <person name="Tangrot J."/>
            <person name="Rosling A."/>
        </authorList>
    </citation>
    <scope>NUCLEOTIDE SEQUENCE</scope>
    <source>
        <strain evidence="1">Wild A</strain>
    </source>
</reference>
<protein>
    <submittedName>
        <fullName evidence="1">6629_t:CDS:1</fullName>
    </submittedName>
</protein>
<dbReference type="Proteomes" id="UP001153678">
    <property type="component" value="Unassembled WGS sequence"/>
</dbReference>
<accession>A0A9W4WNC0</accession>